<evidence type="ECO:0000313" key="2">
    <source>
        <dbReference type="EMBL" id="CAB4180886.1"/>
    </source>
</evidence>
<evidence type="ECO:0000313" key="3">
    <source>
        <dbReference type="EMBL" id="CAB4222297.1"/>
    </source>
</evidence>
<evidence type="ECO:0000256" key="1">
    <source>
        <dbReference type="SAM" id="Phobius"/>
    </source>
</evidence>
<reference evidence="2" key="1">
    <citation type="submission" date="2020-05" db="EMBL/GenBank/DDBJ databases">
        <authorList>
            <person name="Chiriac C."/>
            <person name="Salcher M."/>
            <person name="Ghai R."/>
            <person name="Kavagutti S V."/>
        </authorList>
    </citation>
    <scope>NUCLEOTIDE SEQUENCE</scope>
</reference>
<dbReference type="EMBL" id="LR797516">
    <property type="protein sequence ID" value="CAB4222297.1"/>
    <property type="molecule type" value="Genomic_DNA"/>
</dbReference>
<keyword evidence="1" id="KW-0472">Membrane</keyword>
<feature type="transmembrane region" description="Helical" evidence="1">
    <location>
        <begin position="22"/>
        <end position="43"/>
    </location>
</feature>
<keyword evidence="1" id="KW-0812">Transmembrane</keyword>
<protein>
    <submittedName>
        <fullName evidence="2">Uncharacterized protein</fullName>
    </submittedName>
</protein>
<proteinExistence type="predicted"/>
<gene>
    <name evidence="2" type="ORF">UFOVP1056_3</name>
    <name evidence="3" type="ORF">UFOVP1659_22</name>
</gene>
<sequence length="72" mass="7681">MSDVLKFCYWSLVSATGIDEPGALIVLAMFAMLVAVAAVAAVMATTTAPDRPYCPVCGCTGWHWKGCPNDRE</sequence>
<organism evidence="2">
    <name type="scientific">uncultured Caudovirales phage</name>
    <dbReference type="NCBI Taxonomy" id="2100421"/>
    <lineage>
        <taxon>Viruses</taxon>
        <taxon>Duplodnaviria</taxon>
        <taxon>Heunggongvirae</taxon>
        <taxon>Uroviricota</taxon>
        <taxon>Caudoviricetes</taxon>
        <taxon>Peduoviridae</taxon>
        <taxon>Maltschvirus</taxon>
        <taxon>Maltschvirus maltsch</taxon>
    </lineage>
</organism>
<accession>A0A6J5QEU3</accession>
<name>A0A6J5QEU3_9CAUD</name>
<dbReference type="EMBL" id="LR797014">
    <property type="protein sequence ID" value="CAB4180886.1"/>
    <property type="molecule type" value="Genomic_DNA"/>
</dbReference>
<keyword evidence="1" id="KW-1133">Transmembrane helix</keyword>